<dbReference type="CDD" id="cd00431">
    <property type="entry name" value="cysteine_hydrolases"/>
    <property type="match status" value="1"/>
</dbReference>
<dbReference type="Proteomes" id="UP000326202">
    <property type="component" value="Chromosome"/>
</dbReference>
<sequence length="205" mass="22582">MSELTRPLSPSAVHAVIDMQRLFLEGTAWGSHNTQSLVAPILRLLRHRPSAAVFTRFITPRRKEDAPGSWGHFYDHWPSVLQNNMDPALLDLVPELRGFVPPGEVADKFTYSAFADGDFSGRLRRRGADTLIFSGVETDVCVLLTALDAVDRGYRVVVATDAVGSTVEKAHQAALDHVYPRFDRQIELATVAEIMAAWSPAEGKG</sequence>
<evidence type="ECO:0000313" key="4">
    <source>
        <dbReference type="Proteomes" id="UP000326202"/>
    </source>
</evidence>
<dbReference type="InterPro" id="IPR000868">
    <property type="entry name" value="Isochorismatase-like_dom"/>
</dbReference>
<evidence type="ECO:0000256" key="1">
    <source>
        <dbReference type="ARBA" id="ARBA00022801"/>
    </source>
</evidence>
<evidence type="ECO:0000259" key="2">
    <source>
        <dbReference type="Pfam" id="PF00857"/>
    </source>
</evidence>
<proteinExistence type="predicted"/>
<dbReference type="PANTHER" id="PTHR43540">
    <property type="entry name" value="PEROXYUREIDOACRYLATE/UREIDOACRYLATE AMIDOHYDROLASE-RELATED"/>
    <property type="match status" value="1"/>
</dbReference>
<keyword evidence="1 3" id="KW-0378">Hydrolase</keyword>
<dbReference type="GO" id="GO:0016787">
    <property type="term" value="F:hydrolase activity"/>
    <property type="evidence" value="ECO:0007669"/>
    <property type="project" value="UniProtKB-KW"/>
</dbReference>
<dbReference type="Pfam" id="PF00857">
    <property type="entry name" value="Isochorismatase"/>
    <property type="match status" value="1"/>
</dbReference>
<dbReference type="RefSeq" id="WP_151177699.1">
    <property type="nucleotide sequence ID" value="NZ_CP042906.1"/>
</dbReference>
<keyword evidence="4" id="KW-1185">Reference proteome</keyword>
<accession>A0A5J6MJ60</accession>
<evidence type="ECO:0000313" key="3">
    <source>
        <dbReference type="EMBL" id="QEX17433.1"/>
    </source>
</evidence>
<dbReference type="EMBL" id="CP042906">
    <property type="protein sequence ID" value="QEX17433.1"/>
    <property type="molecule type" value="Genomic_DNA"/>
</dbReference>
<dbReference type="InterPro" id="IPR036380">
    <property type="entry name" value="Isochorismatase-like_sf"/>
</dbReference>
<protein>
    <submittedName>
        <fullName evidence="3">Cysteine hydrolase</fullName>
    </submittedName>
</protein>
<organism evidence="3 4">
    <name type="scientific">Hypericibacter terrae</name>
    <dbReference type="NCBI Taxonomy" id="2602015"/>
    <lineage>
        <taxon>Bacteria</taxon>
        <taxon>Pseudomonadati</taxon>
        <taxon>Pseudomonadota</taxon>
        <taxon>Alphaproteobacteria</taxon>
        <taxon>Rhodospirillales</taxon>
        <taxon>Dongiaceae</taxon>
        <taxon>Hypericibacter</taxon>
    </lineage>
</organism>
<dbReference type="AlphaFoldDB" id="A0A5J6MJ60"/>
<name>A0A5J6MJ60_9PROT</name>
<gene>
    <name evidence="3" type="ORF">FRZ44_27330</name>
</gene>
<dbReference type="SUPFAM" id="SSF52499">
    <property type="entry name" value="Isochorismatase-like hydrolases"/>
    <property type="match status" value="1"/>
</dbReference>
<reference evidence="3 4" key="1">
    <citation type="submission" date="2019-08" db="EMBL/GenBank/DDBJ databases">
        <title>Hyperibacter terrae gen. nov., sp. nov. and Hyperibacter viscosus sp. nov., two new members in the family Rhodospirillaceae isolated from the rhizosphere of Hypericum perforatum.</title>
        <authorList>
            <person name="Noviana Z."/>
        </authorList>
    </citation>
    <scope>NUCLEOTIDE SEQUENCE [LARGE SCALE GENOMIC DNA]</scope>
    <source>
        <strain evidence="3 4">R5913</strain>
    </source>
</reference>
<dbReference type="OrthoDB" id="9811489at2"/>
<feature type="domain" description="Isochorismatase-like" evidence="2">
    <location>
        <begin position="16"/>
        <end position="186"/>
    </location>
</feature>
<dbReference type="PANTHER" id="PTHR43540:SF6">
    <property type="entry name" value="ISOCHORISMATASE-LIKE DOMAIN-CONTAINING PROTEIN"/>
    <property type="match status" value="1"/>
</dbReference>
<dbReference type="InterPro" id="IPR050272">
    <property type="entry name" value="Isochorismatase-like_hydrls"/>
</dbReference>
<dbReference type="KEGG" id="htq:FRZ44_27330"/>
<dbReference type="Gene3D" id="3.40.50.850">
    <property type="entry name" value="Isochorismatase-like"/>
    <property type="match status" value="1"/>
</dbReference>